<evidence type="ECO:0000256" key="1">
    <source>
        <dbReference type="SAM" id="MobiDB-lite"/>
    </source>
</evidence>
<feature type="compositionally biased region" description="Polar residues" evidence="1">
    <location>
        <begin position="128"/>
        <end position="138"/>
    </location>
</feature>
<accession>A0A8E2JNM7</accession>
<dbReference type="GO" id="GO:0070628">
    <property type="term" value="F:proteasome binding"/>
    <property type="evidence" value="ECO:0007669"/>
    <property type="project" value="TreeGrafter"/>
</dbReference>
<dbReference type="Proteomes" id="UP000250140">
    <property type="component" value="Unassembled WGS sequence"/>
</dbReference>
<dbReference type="Pfam" id="PF08325">
    <property type="entry name" value="WLM"/>
    <property type="match status" value="1"/>
</dbReference>
<organism evidence="3 4">
    <name type="scientific">Glonium stellatum</name>
    <dbReference type="NCBI Taxonomy" id="574774"/>
    <lineage>
        <taxon>Eukaryota</taxon>
        <taxon>Fungi</taxon>
        <taxon>Dikarya</taxon>
        <taxon>Ascomycota</taxon>
        <taxon>Pezizomycotina</taxon>
        <taxon>Dothideomycetes</taxon>
        <taxon>Pleosporomycetidae</taxon>
        <taxon>Gloniales</taxon>
        <taxon>Gloniaceae</taxon>
        <taxon>Glonium</taxon>
    </lineage>
</organism>
<evidence type="ECO:0000313" key="4">
    <source>
        <dbReference type="Proteomes" id="UP000250140"/>
    </source>
</evidence>
<dbReference type="SUPFAM" id="SSF54236">
    <property type="entry name" value="Ubiquitin-like"/>
    <property type="match status" value="1"/>
</dbReference>
<feature type="compositionally biased region" description="Low complexity" evidence="1">
    <location>
        <begin position="9"/>
        <end position="21"/>
    </location>
</feature>
<proteinExistence type="predicted"/>
<dbReference type="PROSITE" id="PS51397">
    <property type="entry name" value="WLM"/>
    <property type="match status" value="1"/>
</dbReference>
<dbReference type="PANTHER" id="PTHR47795">
    <property type="entry name" value="UBIQUITIN AND WLM DOMAIN-CONTAINING METALLOPROTEASE SPCC1442.07C"/>
    <property type="match status" value="1"/>
</dbReference>
<dbReference type="AlphaFoldDB" id="A0A8E2JNM7"/>
<dbReference type="PANTHER" id="PTHR47795:SF1">
    <property type="entry name" value="DNA-DEPENDENT METALLOPROTEASE WSS1 HOMOLOG 2"/>
    <property type="match status" value="1"/>
</dbReference>
<feature type="region of interest" description="Disordered" evidence="1">
    <location>
        <begin position="107"/>
        <end position="140"/>
    </location>
</feature>
<dbReference type="EMBL" id="KV750740">
    <property type="protein sequence ID" value="OCL03409.1"/>
    <property type="molecule type" value="Genomic_DNA"/>
</dbReference>
<keyword evidence="4" id="KW-1185">Reference proteome</keyword>
<dbReference type="InterPro" id="IPR029071">
    <property type="entry name" value="Ubiquitin-like_domsf"/>
</dbReference>
<reference evidence="3 4" key="1">
    <citation type="journal article" date="2016" name="Nat. Commun.">
        <title>Ectomycorrhizal ecology is imprinted in the genome of the dominant symbiotic fungus Cenococcum geophilum.</title>
        <authorList>
            <consortium name="DOE Joint Genome Institute"/>
            <person name="Peter M."/>
            <person name="Kohler A."/>
            <person name="Ohm R.A."/>
            <person name="Kuo A."/>
            <person name="Krutzmann J."/>
            <person name="Morin E."/>
            <person name="Arend M."/>
            <person name="Barry K.W."/>
            <person name="Binder M."/>
            <person name="Choi C."/>
            <person name="Clum A."/>
            <person name="Copeland A."/>
            <person name="Grisel N."/>
            <person name="Haridas S."/>
            <person name="Kipfer T."/>
            <person name="LaButti K."/>
            <person name="Lindquist E."/>
            <person name="Lipzen A."/>
            <person name="Maire R."/>
            <person name="Meier B."/>
            <person name="Mihaltcheva S."/>
            <person name="Molinier V."/>
            <person name="Murat C."/>
            <person name="Poggeler S."/>
            <person name="Quandt C.A."/>
            <person name="Sperisen C."/>
            <person name="Tritt A."/>
            <person name="Tisserant E."/>
            <person name="Crous P.W."/>
            <person name="Henrissat B."/>
            <person name="Nehls U."/>
            <person name="Egli S."/>
            <person name="Spatafora J.W."/>
            <person name="Grigoriev I.V."/>
            <person name="Martin F.M."/>
        </authorList>
    </citation>
    <scope>NUCLEOTIDE SEQUENCE [LARGE SCALE GENOMIC DNA]</scope>
    <source>
        <strain evidence="3 4">CBS 207.34</strain>
    </source>
</reference>
<gene>
    <name evidence="3" type="ORF">AOQ84DRAFT_356909</name>
</gene>
<feature type="compositionally biased region" description="Low complexity" evidence="1">
    <location>
        <begin position="107"/>
        <end position="116"/>
    </location>
</feature>
<evidence type="ECO:0000259" key="2">
    <source>
        <dbReference type="PROSITE" id="PS51397"/>
    </source>
</evidence>
<name>A0A8E2JNM7_9PEZI</name>
<evidence type="ECO:0000313" key="3">
    <source>
        <dbReference type="EMBL" id="OCL03409.1"/>
    </source>
</evidence>
<dbReference type="InterPro" id="IPR013536">
    <property type="entry name" value="WLM_dom"/>
</dbReference>
<dbReference type="OrthoDB" id="49605at2759"/>
<sequence length="362" mass="40112">MASTDDNRTPSNDTSDSTPTNDSEIELTILHHGNPITLTFPATATLDDLSTTIASDLSIPPSNQKFLITPKLGLQKPPFKDPTIPLTDLLPKKITLMGSTPSELSTLSASISAATAPRRPSPIRPATPSRTSGRSTQRIQEDATYTFHTLRPLPYLPRPERSLAFLERLRDDAGIRAAMRAHRFSVPLLTEMDPAMHTTHESRTLGLNRNHGEVIELRLRTDAYDGYRDYKTIRKTLCHELAHNVFGPHDRDFWNLCHQIEKEVERDDWRSGGRSVGNEEYYEPEEEEIMDHGGWTGGEFVLGSGSGVEQTVMSSAGGEPPTGGLSRRDILARAAEERMKRARQTEGKTKEQGSDGSEGSIQ</sequence>
<feature type="region of interest" description="Disordered" evidence="1">
    <location>
        <begin position="1"/>
        <end position="21"/>
    </location>
</feature>
<feature type="domain" description="WLM" evidence="2">
    <location>
        <begin position="138"/>
        <end position="340"/>
    </location>
</feature>
<feature type="region of interest" description="Disordered" evidence="1">
    <location>
        <begin position="310"/>
        <end position="362"/>
    </location>
</feature>
<dbReference type="Gene3D" id="3.10.20.90">
    <property type="entry name" value="Phosphatidylinositol 3-kinase Catalytic Subunit, Chain A, domain 1"/>
    <property type="match status" value="1"/>
</dbReference>
<feature type="compositionally biased region" description="Basic and acidic residues" evidence="1">
    <location>
        <begin position="326"/>
        <end position="353"/>
    </location>
</feature>
<protein>
    <submittedName>
        <fullName evidence="3">Zinc metallo protein-like proteinase</fullName>
    </submittedName>
</protein>